<name>A0A328PP56_9MOLU</name>
<evidence type="ECO:0000313" key="3">
    <source>
        <dbReference type="Proteomes" id="UP000249762"/>
    </source>
</evidence>
<accession>A0A328PP56</accession>
<feature type="region of interest" description="Disordered" evidence="1">
    <location>
        <begin position="52"/>
        <end position="85"/>
    </location>
</feature>
<dbReference type="EMBL" id="QKVO01000020">
    <property type="protein sequence ID" value="RAO94798.1"/>
    <property type="molecule type" value="Genomic_DNA"/>
</dbReference>
<comment type="caution">
    <text evidence="2">The sequence shown here is derived from an EMBL/GenBank/DDBJ whole genome shotgun (WGS) entry which is preliminary data.</text>
</comment>
<protein>
    <submittedName>
        <fullName evidence="2">Uncharacterized protein</fullName>
    </submittedName>
</protein>
<evidence type="ECO:0000313" key="2">
    <source>
        <dbReference type="EMBL" id="RAO94798.1"/>
    </source>
</evidence>
<dbReference type="RefSeq" id="WP_112665857.1">
    <property type="nucleotide sequence ID" value="NZ_QKVO01000020.1"/>
</dbReference>
<proteinExistence type="predicted"/>
<reference evidence="3" key="1">
    <citation type="submission" date="2018-06" db="EMBL/GenBank/DDBJ databases">
        <authorList>
            <person name="Martinez Ocampo F."/>
            <person name="Quiroz Castaneda R.E."/>
            <person name="Rojas Lopez X."/>
        </authorList>
    </citation>
    <scope>NUCLEOTIDE SEQUENCE [LARGE SCALE GENOMIC DNA]</scope>
    <source>
        <strain evidence="3">INIFAP02</strain>
    </source>
</reference>
<evidence type="ECO:0000256" key="1">
    <source>
        <dbReference type="SAM" id="MobiDB-lite"/>
    </source>
</evidence>
<sequence>MSFFLFPGLAHFALTAVVIGGGGTALVKSIQGSQIVVSTSATTLTNKVSHQVTERRTETLSSSVPADTKDLTSSLSTTSQTEKPIQELQKIEEQKAPVKEENCQITKHLSDIPESFRAETQDYVTISCSDRDLNPFPFDWKGLFPRTIFKTGEQLNEGQELIIKIRDKEEELTSISENTSDEEDFKITISSPQFSTTDMTATWNYSTEDSSWAVISVADPTLTQKIYLLLNEEEQAGNCEIVDSLNQVPESFSSSLGSYFSLSCGVSGVDTFPDPIKVLFPKNLFKNQNKLTVGKKFDLKIETDMDGEQESAKGFGITFSSDQFSSSSINGTWDYDESDGAVVKLQDNKQIYLLLRED</sequence>
<organism evidence="2 3">
    <name type="scientific">Mycoplasma wenyonii</name>
    <dbReference type="NCBI Taxonomy" id="65123"/>
    <lineage>
        <taxon>Bacteria</taxon>
        <taxon>Bacillati</taxon>
        <taxon>Mycoplasmatota</taxon>
        <taxon>Mollicutes</taxon>
        <taxon>Mycoplasmataceae</taxon>
        <taxon>Mycoplasma</taxon>
    </lineage>
</organism>
<feature type="compositionally biased region" description="Low complexity" evidence="1">
    <location>
        <begin position="71"/>
        <end position="81"/>
    </location>
</feature>
<dbReference type="AlphaFoldDB" id="A0A328PP56"/>
<dbReference type="OrthoDB" id="9587904at2"/>
<gene>
    <name evidence="2" type="ORF">DNK47_03085</name>
</gene>
<dbReference type="Proteomes" id="UP000249762">
    <property type="component" value="Unassembled WGS sequence"/>
</dbReference>
<keyword evidence="3" id="KW-1185">Reference proteome</keyword>